<keyword evidence="12" id="KW-1185">Reference proteome</keyword>
<dbReference type="InterPro" id="IPR051829">
    <property type="entry name" value="Multiheme_Cytochr_ET"/>
</dbReference>
<keyword evidence="3" id="KW-0813">Transport</keyword>
<dbReference type="InterPro" id="IPR036280">
    <property type="entry name" value="Multihaem_cyt_sf"/>
</dbReference>
<dbReference type="InParanoid" id="D4H152"/>
<evidence type="ECO:0000256" key="8">
    <source>
        <dbReference type="ARBA" id="ARBA00023004"/>
    </source>
</evidence>
<dbReference type="FunCoup" id="D4H152">
    <property type="interactions" value="8"/>
</dbReference>
<feature type="signal peptide" evidence="9">
    <location>
        <begin position="1"/>
        <end position="26"/>
    </location>
</feature>
<dbReference type="Gene3D" id="1.10.1130.10">
    <property type="entry name" value="Flavocytochrome C3, Chain A"/>
    <property type="match status" value="1"/>
</dbReference>
<comment type="cofactor">
    <cofactor evidence="1">
        <name>heme c</name>
        <dbReference type="ChEBI" id="CHEBI:61717"/>
    </cofactor>
</comment>
<feature type="chain" id="PRO_5003057694" description="Tetrahaem cytochrome domain-containing protein" evidence="9">
    <location>
        <begin position="27"/>
        <end position="172"/>
    </location>
</feature>
<dbReference type="AlphaFoldDB" id="D4H152"/>
<evidence type="ECO:0000256" key="7">
    <source>
        <dbReference type="ARBA" id="ARBA00022982"/>
    </source>
</evidence>
<evidence type="ECO:0000259" key="10">
    <source>
        <dbReference type="Pfam" id="PF14537"/>
    </source>
</evidence>
<evidence type="ECO:0000256" key="3">
    <source>
        <dbReference type="ARBA" id="ARBA00022448"/>
    </source>
</evidence>
<feature type="domain" description="Tetrahaem cytochrome" evidence="10">
    <location>
        <begin position="62"/>
        <end position="152"/>
    </location>
</feature>
<keyword evidence="7" id="KW-0249">Electron transport</keyword>
<evidence type="ECO:0000256" key="1">
    <source>
        <dbReference type="ARBA" id="ARBA00001926"/>
    </source>
</evidence>
<keyword evidence="4" id="KW-0349">Heme</keyword>
<dbReference type="PANTHER" id="PTHR35038">
    <property type="entry name" value="DISSIMILATORY SULFITE REDUCTASE SIRA"/>
    <property type="match status" value="1"/>
</dbReference>
<dbReference type="HOGENOM" id="CLU_107073_0_0_0"/>
<evidence type="ECO:0000256" key="4">
    <source>
        <dbReference type="ARBA" id="ARBA00022617"/>
    </source>
</evidence>
<dbReference type="Proteomes" id="UP000002012">
    <property type="component" value="Chromosome"/>
</dbReference>
<keyword evidence="8" id="KW-0408">Iron</keyword>
<dbReference type="eggNOG" id="COG3005">
    <property type="taxonomic scope" value="Bacteria"/>
</dbReference>
<dbReference type="STRING" id="522772.Dacet_1952"/>
<dbReference type="RefSeq" id="WP_013011225.1">
    <property type="nucleotide sequence ID" value="NC_013943.1"/>
</dbReference>
<keyword evidence="6 9" id="KW-0732">Signal</keyword>
<dbReference type="PaxDb" id="522772-Dacet_1952"/>
<organism evidence="11 12">
    <name type="scientific">Denitrovibrio acetiphilus (strain DSM 12809 / NBRC 114555 / N2460)</name>
    <dbReference type="NCBI Taxonomy" id="522772"/>
    <lineage>
        <taxon>Bacteria</taxon>
        <taxon>Pseudomonadati</taxon>
        <taxon>Deferribacterota</taxon>
        <taxon>Deferribacteres</taxon>
        <taxon>Deferribacterales</taxon>
        <taxon>Geovibrionaceae</taxon>
        <taxon>Denitrovibrio</taxon>
    </lineage>
</organism>
<dbReference type="KEGG" id="dap:Dacet_1952"/>
<dbReference type="SUPFAM" id="SSF48695">
    <property type="entry name" value="Multiheme cytochromes"/>
    <property type="match status" value="1"/>
</dbReference>
<sequence precursor="true">MRLTKVFIVMSSVTLLALLLTSAAIASPKNKNLEDPEYCKTCHVIEPYYNSLYSGDLLAQAHGDAGLTCADCHEEYIANGVSKKDSSSKLRKRDFGDDFCLRCHDKEEVDKEVVFPFGKGKVRPHSQHVGELNCSTCHSMHSKSDLLCAKCHVQPWMKTLPKRWSEPVKTEQ</sequence>
<keyword evidence="5" id="KW-0479">Metal-binding</keyword>
<evidence type="ECO:0000313" key="11">
    <source>
        <dbReference type="EMBL" id="ADD68715.1"/>
    </source>
</evidence>
<evidence type="ECO:0000313" key="12">
    <source>
        <dbReference type="Proteomes" id="UP000002012"/>
    </source>
</evidence>
<dbReference type="GO" id="GO:0030313">
    <property type="term" value="C:cell envelope"/>
    <property type="evidence" value="ECO:0007669"/>
    <property type="project" value="UniProtKB-SubCell"/>
</dbReference>
<reference evidence="11 12" key="1">
    <citation type="journal article" date="2010" name="Stand. Genomic Sci.">
        <title>Complete genome sequence of Denitrovibrio acetiphilus type strain (N2460).</title>
        <authorList>
            <person name="Kiss H."/>
            <person name="Lang E."/>
            <person name="Lapidus A."/>
            <person name="Copeland A."/>
            <person name="Nolan M."/>
            <person name="Glavina Del Rio T."/>
            <person name="Chen F."/>
            <person name="Lucas S."/>
            <person name="Tice H."/>
            <person name="Cheng J.F."/>
            <person name="Han C."/>
            <person name="Goodwin L."/>
            <person name="Pitluck S."/>
            <person name="Liolios K."/>
            <person name="Pati A."/>
            <person name="Ivanova N."/>
            <person name="Mavromatis K."/>
            <person name="Chen A."/>
            <person name="Palaniappan K."/>
            <person name="Land M."/>
            <person name="Hauser L."/>
            <person name="Chang Y.J."/>
            <person name="Jeffries C.D."/>
            <person name="Detter J.C."/>
            <person name="Brettin T."/>
            <person name="Spring S."/>
            <person name="Rohde M."/>
            <person name="Goker M."/>
            <person name="Woyke T."/>
            <person name="Bristow J."/>
            <person name="Eisen J.A."/>
            <person name="Markowitz V."/>
            <person name="Hugenholtz P."/>
            <person name="Kyrpides N.C."/>
            <person name="Klenk H.P."/>
        </authorList>
    </citation>
    <scope>NUCLEOTIDE SEQUENCE [LARGE SCALE GENOMIC DNA]</scope>
    <source>
        <strain evidence="12">DSM 12809 / NBRC 114555 / N2460</strain>
    </source>
</reference>
<proteinExistence type="predicted"/>
<dbReference type="Pfam" id="PF14537">
    <property type="entry name" value="Cytochrom_c3_2"/>
    <property type="match status" value="1"/>
</dbReference>
<dbReference type="EMBL" id="CP001968">
    <property type="protein sequence ID" value="ADD68715.1"/>
    <property type="molecule type" value="Genomic_DNA"/>
</dbReference>
<name>D4H152_DENA2</name>
<evidence type="ECO:0000256" key="6">
    <source>
        <dbReference type="ARBA" id="ARBA00022729"/>
    </source>
</evidence>
<protein>
    <recommendedName>
        <fullName evidence="10">Tetrahaem cytochrome domain-containing protein</fullName>
    </recommendedName>
</protein>
<dbReference type="InterPro" id="IPR012286">
    <property type="entry name" value="Tetrahaem_cytochrome"/>
</dbReference>
<dbReference type="GO" id="GO:0046872">
    <property type="term" value="F:metal ion binding"/>
    <property type="evidence" value="ECO:0007669"/>
    <property type="project" value="UniProtKB-KW"/>
</dbReference>
<evidence type="ECO:0000256" key="2">
    <source>
        <dbReference type="ARBA" id="ARBA00004196"/>
    </source>
</evidence>
<comment type="subcellular location">
    <subcellularLocation>
        <location evidence="2">Cell envelope</location>
    </subcellularLocation>
</comment>
<gene>
    <name evidence="11" type="ordered locus">Dacet_1952</name>
</gene>
<accession>D4H152</accession>
<evidence type="ECO:0000256" key="5">
    <source>
        <dbReference type="ARBA" id="ARBA00022723"/>
    </source>
</evidence>
<evidence type="ECO:0000256" key="9">
    <source>
        <dbReference type="SAM" id="SignalP"/>
    </source>
</evidence>